<dbReference type="OrthoDB" id="10261753at2759"/>
<gene>
    <name evidence="2" type="ORF">M378DRAFT_118684</name>
</gene>
<dbReference type="InterPro" id="IPR038511">
    <property type="entry name" value="TAP42/TAP46-like_sf"/>
</dbReference>
<dbReference type="FunCoup" id="A0A0C2TRM6">
    <property type="interactions" value="418"/>
</dbReference>
<protein>
    <recommendedName>
        <fullName evidence="4">TAP42-like protein</fullName>
    </recommendedName>
</protein>
<dbReference type="PANTHER" id="PTHR10933">
    <property type="entry name" value="IMMUNOGLOBULIN-BINDING PROTEIN 1"/>
    <property type="match status" value="1"/>
</dbReference>
<dbReference type="GO" id="GO:0005829">
    <property type="term" value="C:cytosol"/>
    <property type="evidence" value="ECO:0007669"/>
    <property type="project" value="TreeGrafter"/>
</dbReference>
<dbReference type="PANTHER" id="PTHR10933:SF9">
    <property type="entry name" value="IMMUNOGLOBULIN-BINDING PROTEIN 1"/>
    <property type="match status" value="1"/>
</dbReference>
<dbReference type="EMBL" id="KN818225">
    <property type="protein sequence ID" value="KIL69924.1"/>
    <property type="molecule type" value="Genomic_DNA"/>
</dbReference>
<accession>A0A0C2TRM6</accession>
<dbReference type="GO" id="GO:0051721">
    <property type="term" value="F:protein phosphatase 2A binding"/>
    <property type="evidence" value="ECO:0007669"/>
    <property type="project" value="TreeGrafter"/>
</dbReference>
<dbReference type="STRING" id="946122.A0A0C2TRM6"/>
<dbReference type="InParanoid" id="A0A0C2TRM6"/>
<dbReference type="AlphaFoldDB" id="A0A0C2TRM6"/>
<feature type="region of interest" description="Disordered" evidence="1">
    <location>
        <begin position="331"/>
        <end position="392"/>
    </location>
</feature>
<organism evidence="2 3">
    <name type="scientific">Amanita muscaria (strain Koide BX008)</name>
    <dbReference type="NCBI Taxonomy" id="946122"/>
    <lineage>
        <taxon>Eukaryota</taxon>
        <taxon>Fungi</taxon>
        <taxon>Dikarya</taxon>
        <taxon>Basidiomycota</taxon>
        <taxon>Agaricomycotina</taxon>
        <taxon>Agaricomycetes</taxon>
        <taxon>Agaricomycetidae</taxon>
        <taxon>Agaricales</taxon>
        <taxon>Pluteineae</taxon>
        <taxon>Amanitaceae</taxon>
        <taxon>Amanita</taxon>
    </lineage>
</organism>
<feature type="region of interest" description="Disordered" evidence="1">
    <location>
        <begin position="181"/>
        <end position="201"/>
    </location>
</feature>
<evidence type="ECO:0000313" key="2">
    <source>
        <dbReference type="EMBL" id="KIL69924.1"/>
    </source>
</evidence>
<dbReference type="Pfam" id="PF04177">
    <property type="entry name" value="TAP42"/>
    <property type="match status" value="1"/>
</dbReference>
<reference evidence="2 3" key="1">
    <citation type="submission" date="2014-04" db="EMBL/GenBank/DDBJ databases">
        <title>Evolutionary Origins and Diversification of the Mycorrhizal Mutualists.</title>
        <authorList>
            <consortium name="DOE Joint Genome Institute"/>
            <consortium name="Mycorrhizal Genomics Consortium"/>
            <person name="Kohler A."/>
            <person name="Kuo A."/>
            <person name="Nagy L.G."/>
            <person name="Floudas D."/>
            <person name="Copeland A."/>
            <person name="Barry K.W."/>
            <person name="Cichocki N."/>
            <person name="Veneault-Fourrey C."/>
            <person name="LaButti K."/>
            <person name="Lindquist E.A."/>
            <person name="Lipzen A."/>
            <person name="Lundell T."/>
            <person name="Morin E."/>
            <person name="Murat C."/>
            <person name="Riley R."/>
            <person name="Ohm R."/>
            <person name="Sun H."/>
            <person name="Tunlid A."/>
            <person name="Henrissat B."/>
            <person name="Grigoriev I.V."/>
            <person name="Hibbett D.S."/>
            <person name="Martin F."/>
        </authorList>
    </citation>
    <scope>NUCLEOTIDE SEQUENCE [LARGE SCALE GENOMIC DNA]</scope>
    <source>
        <strain evidence="2 3">Koide BX008</strain>
    </source>
</reference>
<dbReference type="GO" id="GO:0009966">
    <property type="term" value="P:regulation of signal transduction"/>
    <property type="evidence" value="ECO:0007669"/>
    <property type="project" value="InterPro"/>
</dbReference>
<dbReference type="InterPro" id="IPR007304">
    <property type="entry name" value="TAP46-like"/>
</dbReference>
<feature type="region of interest" description="Disordered" evidence="1">
    <location>
        <begin position="233"/>
        <end position="276"/>
    </location>
</feature>
<evidence type="ECO:0008006" key="4">
    <source>
        <dbReference type="Google" id="ProtNLM"/>
    </source>
</evidence>
<feature type="compositionally biased region" description="Basic and acidic residues" evidence="1">
    <location>
        <begin position="360"/>
        <end position="371"/>
    </location>
</feature>
<evidence type="ECO:0000313" key="3">
    <source>
        <dbReference type="Proteomes" id="UP000054549"/>
    </source>
</evidence>
<dbReference type="HOGENOM" id="CLU_041824_2_0_1"/>
<feature type="compositionally biased region" description="Basic and acidic residues" evidence="1">
    <location>
        <begin position="243"/>
        <end position="264"/>
    </location>
</feature>
<keyword evidence="3" id="KW-1185">Reference proteome</keyword>
<name>A0A0C2TRM6_AMAMK</name>
<evidence type="ECO:0000256" key="1">
    <source>
        <dbReference type="SAM" id="MobiDB-lite"/>
    </source>
</evidence>
<sequence>MSLSELFAKALSKASKASSLPTVDDRTQELVQASLKDLKELHLKVAALSLFSPNETLEDIATKDLVYLFVPYVLSDVSGRLKTTEREDRLQVLEQTQRYLENYLFGLENYEVVTENDRSLYQQKITMIRDAGKRREIKIKQYQKEKELRAKLEAVRKRWGLRAVDSEGHNDFHFISMLLPSGDRSQSSEEEEDLNSGTEDALRETTLHLLRLLYMQSKNQMEHMEQERDLLKNAPQFFPSGRGSEEETRREERRTAEENWRLDARPVNSGPDGKGSLLDSSGKPLQPFTILPSEASNRARLQAQVFGASHQLPTMTIDEYLEIERQRGNILTGGGRESQEAPTSTEKLTLASELDGTGVGEEKAEELRQKQENWAQFTDVNPRGAGNTMNRG</sequence>
<dbReference type="Proteomes" id="UP000054549">
    <property type="component" value="Unassembled WGS sequence"/>
</dbReference>
<proteinExistence type="predicted"/>
<dbReference type="Gene3D" id="1.25.40.540">
    <property type="entry name" value="TAP42-like family"/>
    <property type="match status" value="1"/>
</dbReference>
<dbReference type="GO" id="GO:0035303">
    <property type="term" value="P:regulation of dephosphorylation"/>
    <property type="evidence" value="ECO:0007669"/>
    <property type="project" value="TreeGrafter"/>
</dbReference>